<gene>
    <name evidence="2" type="ORF">Tci_897056</name>
</gene>
<feature type="non-terminal residue" evidence="2">
    <location>
        <position position="1"/>
    </location>
</feature>
<proteinExistence type="predicted"/>
<name>A0A699UR37_TANCI</name>
<dbReference type="EMBL" id="BKCJ011357831">
    <property type="protein sequence ID" value="GFD25087.1"/>
    <property type="molecule type" value="Genomic_DNA"/>
</dbReference>
<accession>A0A699UR37</accession>
<organism evidence="2">
    <name type="scientific">Tanacetum cinerariifolium</name>
    <name type="common">Dalmatian daisy</name>
    <name type="synonym">Chrysanthemum cinerariifolium</name>
    <dbReference type="NCBI Taxonomy" id="118510"/>
    <lineage>
        <taxon>Eukaryota</taxon>
        <taxon>Viridiplantae</taxon>
        <taxon>Streptophyta</taxon>
        <taxon>Embryophyta</taxon>
        <taxon>Tracheophyta</taxon>
        <taxon>Spermatophyta</taxon>
        <taxon>Magnoliopsida</taxon>
        <taxon>eudicotyledons</taxon>
        <taxon>Gunneridae</taxon>
        <taxon>Pentapetalae</taxon>
        <taxon>asterids</taxon>
        <taxon>campanulids</taxon>
        <taxon>Asterales</taxon>
        <taxon>Asteraceae</taxon>
        <taxon>Asteroideae</taxon>
        <taxon>Anthemideae</taxon>
        <taxon>Anthemidinae</taxon>
        <taxon>Tanacetum</taxon>
    </lineage>
</organism>
<sequence>VVPPPITGTFMPPKPDLVFHTAPIDVEADHSVFTVQLSPSKPAQDLSHTTRSLAPIIEDWVSDSEDESKINDPQSVDHLIKDYDYHSKKKTQPTPRNYAHRGNHKQYASLNHKKPQKPMAPTVVLTQSKPVFNTVVRPVSADVPKIMVTRP</sequence>
<feature type="region of interest" description="Disordered" evidence="1">
    <location>
        <begin position="81"/>
        <end position="119"/>
    </location>
</feature>
<evidence type="ECO:0000256" key="1">
    <source>
        <dbReference type="SAM" id="MobiDB-lite"/>
    </source>
</evidence>
<reference evidence="2" key="1">
    <citation type="journal article" date="2019" name="Sci. Rep.">
        <title>Draft genome of Tanacetum cinerariifolium, the natural source of mosquito coil.</title>
        <authorList>
            <person name="Yamashiro T."/>
            <person name="Shiraishi A."/>
            <person name="Satake H."/>
            <person name="Nakayama K."/>
        </authorList>
    </citation>
    <scope>NUCLEOTIDE SEQUENCE</scope>
</reference>
<evidence type="ECO:0000313" key="2">
    <source>
        <dbReference type="EMBL" id="GFD25087.1"/>
    </source>
</evidence>
<feature type="non-terminal residue" evidence="2">
    <location>
        <position position="151"/>
    </location>
</feature>
<dbReference type="AlphaFoldDB" id="A0A699UR37"/>
<comment type="caution">
    <text evidence="2">The sequence shown here is derived from an EMBL/GenBank/DDBJ whole genome shotgun (WGS) entry which is preliminary data.</text>
</comment>
<protein>
    <submittedName>
        <fullName evidence="2">Uncharacterized protein</fullName>
    </submittedName>
</protein>